<name>A0A7W6WMB4_9PROT</name>
<accession>A0A7W6WMB4</accession>
<dbReference type="Proteomes" id="UP000555728">
    <property type="component" value="Unassembled WGS sequence"/>
</dbReference>
<proteinExistence type="predicted"/>
<sequence length="570" mass="64115">MPTFEVQLMRDGRWTTDSVMEAQSEAVRLARKYLTAGTVQGARVIAERDLMEGMTAERVVFEELREASDNRPLTINRLDEAAWCETPDDLYGLPARMVVSRLLRSYLNRNTVVASELLYNFRVLSRLQNHDSNIYPAAVDRVATLQAADRDDLDIRTRRDALYALLDEVGRRARRAEGEKLLWKTGLDDLPKMARRARKAAFDPAEQQFLVRAAIGRDLSGQRSWLGKLDALLGAVSDDLPPDLLAMLDEFIADCLSVSEVIQDILGERPNLAHALIGLIDLIEGRDGDANGGADRSEAASVLARLFAERRLPSSALVVLDRVCREVQGSNPLSRNDPQREHEAYEDLCRRVITRRGLTGEHRMAVAITRRYNHRLPEGGDTGWRKSIVGVAAMLADAARRLHYLAALTHAREAEPYQGLILDLIVDGIKLTRCVDDFADGLPPAEKLATVTSLQRALMDGRGLPEPLVQRMFSHFDDMLLRYVEQSRLIERLDQPDDTLRLRAERLVSFCGSGVLLEGKALAAARTRVLDHLRRPDFMAEFVRDLPPERHEAQVRQFYDRLARAGFRAG</sequence>
<dbReference type="EMBL" id="JACIGI010000050">
    <property type="protein sequence ID" value="MBB4287759.1"/>
    <property type="molecule type" value="Genomic_DNA"/>
</dbReference>
<keyword evidence="2" id="KW-1185">Reference proteome</keyword>
<reference evidence="1 2" key="1">
    <citation type="submission" date="2020-08" db="EMBL/GenBank/DDBJ databases">
        <title>Genome sequencing of Purple Non-Sulfur Bacteria from various extreme environments.</title>
        <authorList>
            <person name="Mayer M."/>
        </authorList>
    </citation>
    <scope>NUCLEOTIDE SEQUENCE [LARGE SCALE GENOMIC DNA]</scope>
    <source>
        <strain evidence="1 2">JA135</strain>
    </source>
</reference>
<gene>
    <name evidence="1" type="ORF">GGD88_003516</name>
</gene>
<dbReference type="RefSeq" id="WP_184437821.1">
    <property type="nucleotide sequence ID" value="NZ_JACIGI010000050.1"/>
</dbReference>
<evidence type="ECO:0000313" key="2">
    <source>
        <dbReference type="Proteomes" id="UP000555728"/>
    </source>
</evidence>
<organism evidence="1 2">
    <name type="scientific">Roseospira goensis</name>
    <dbReference type="NCBI Taxonomy" id="391922"/>
    <lineage>
        <taxon>Bacteria</taxon>
        <taxon>Pseudomonadati</taxon>
        <taxon>Pseudomonadota</taxon>
        <taxon>Alphaproteobacteria</taxon>
        <taxon>Rhodospirillales</taxon>
        <taxon>Rhodospirillaceae</taxon>
        <taxon>Roseospira</taxon>
    </lineage>
</organism>
<dbReference type="AlphaFoldDB" id="A0A7W6WMB4"/>
<evidence type="ECO:0000313" key="1">
    <source>
        <dbReference type="EMBL" id="MBB4287759.1"/>
    </source>
</evidence>
<protein>
    <submittedName>
        <fullName evidence="1">Uncharacterized protein</fullName>
    </submittedName>
</protein>
<comment type="caution">
    <text evidence="1">The sequence shown here is derived from an EMBL/GenBank/DDBJ whole genome shotgun (WGS) entry which is preliminary data.</text>
</comment>